<dbReference type="SUPFAM" id="SSF55021">
    <property type="entry name" value="ACT-like"/>
    <property type="match status" value="2"/>
</dbReference>
<accession>A0A9X8UJ45</accession>
<organism evidence="2 3">
    <name type="scientific">Harryflintia acetispora</name>
    <dbReference type="NCBI Taxonomy" id="1849041"/>
    <lineage>
        <taxon>Bacteria</taxon>
        <taxon>Bacillati</taxon>
        <taxon>Bacillota</taxon>
        <taxon>Clostridia</taxon>
        <taxon>Eubacteriales</taxon>
        <taxon>Oscillospiraceae</taxon>
        <taxon>Harryflintia</taxon>
    </lineage>
</organism>
<dbReference type="PANTHER" id="PTHR40099:SF1">
    <property type="entry name" value="ACETOLACTATE SYNTHASE, SMALL SUBUNIT"/>
    <property type="match status" value="1"/>
</dbReference>
<dbReference type="RefSeq" id="WP_079698810.1">
    <property type="nucleotide sequence ID" value="NZ_JADNAH010000041.1"/>
</dbReference>
<sequence>MVVKQLSVFVENKPGRLYEITSILGEHGVDIRAVSISDTTDFGILRLIVSHPDVAQRALKEAGLTVSLTEVLAIGIEDKPGGLSKAMKILYDEKITVEYMYAFISRDQKAASVILRVRDNALAAEKLSQQGISLLGEEEIFDK</sequence>
<dbReference type="EMBL" id="SLUK01000006">
    <property type="protein sequence ID" value="TCL43281.1"/>
    <property type="molecule type" value="Genomic_DNA"/>
</dbReference>
<evidence type="ECO:0000259" key="1">
    <source>
        <dbReference type="PROSITE" id="PS51671"/>
    </source>
</evidence>
<dbReference type="CDD" id="cd04908">
    <property type="entry name" value="ACT_Bt0572_1"/>
    <property type="match status" value="1"/>
</dbReference>
<evidence type="ECO:0000313" key="3">
    <source>
        <dbReference type="Proteomes" id="UP000294682"/>
    </source>
</evidence>
<reference evidence="2 3" key="1">
    <citation type="submission" date="2019-03" db="EMBL/GenBank/DDBJ databases">
        <title>Genomic Encyclopedia of Type Strains, Phase IV (KMG-IV): sequencing the most valuable type-strain genomes for metagenomic binning, comparative biology and taxonomic classification.</title>
        <authorList>
            <person name="Goeker M."/>
        </authorList>
    </citation>
    <scope>NUCLEOTIDE SEQUENCE [LARGE SCALE GENOMIC DNA]</scope>
    <source>
        <strain evidence="2 3">DSM 100433</strain>
    </source>
</reference>
<dbReference type="OrthoDB" id="9790662at2"/>
<keyword evidence="3" id="KW-1185">Reference proteome</keyword>
<dbReference type="Gene3D" id="3.30.2130.10">
    <property type="entry name" value="VC0802-like"/>
    <property type="match status" value="1"/>
</dbReference>
<dbReference type="InterPro" id="IPR002912">
    <property type="entry name" value="ACT_dom"/>
</dbReference>
<dbReference type="PANTHER" id="PTHR40099">
    <property type="entry name" value="ACETOLACTATE SYNTHASE, SMALL SUBUNIT"/>
    <property type="match status" value="1"/>
</dbReference>
<dbReference type="Pfam" id="PF19571">
    <property type="entry name" value="ACT_8"/>
    <property type="match status" value="1"/>
</dbReference>
<evidence type="ECO:0000313" key="2">
    <source>
        <dbReference type="EMBL" id="TCL43281.1"/>
    </source>
</evidence>
<dbReference type="Proteomes" id="UP000294682">
    <property type="component" value="Unassembled WGS sequence"/>
</dbReference>
<dbReference type="InterPro" id="IPR045865">
    <property type="entry name" value="ACT-like_dom_sf"/>
</dbReference>
<proteinExistence type="predicted"/>
<dbReference type="CDD" id="cd04882">
    <property type="entry name" value="ACT_Bt0572_2"/>
    <property type="match status" value="1"/>
</dbReference>
<name>A0A9X8UJ45_9FIRM</name>
<dbReference type="PROSITE" id="PS51671">
    <property type="entry name" value="ACT"/>
    <property type="match status" value="1"/>
</dbReference>
<dbReference type="InterPro" id="IPR045739">
    <property type="entry name" value="ACT_dom_pair"/>
</dbReference>
<feature type="domain" description="ACT" evidence="1">
    <location>
        <begin position="5"/>
        <end position="85"/>
    </location>
</feature>
<protein>
    <recommendedName>
        <fullName evidence="1">ACT domain-containing protein</fullName>
    </recommendedName>
</protein>
<comment type="caution">
    <text evidence="2">The sequence shown here is derived from an EMBL/GenBank/DDBJ whole genome shotgun (WGS) entry which is preliminary data.</text>
</comment>
<gene>
    <name evidence="2" type="ORF">EDD78_106143</name>
</gene>
<dbReference type="AlphaFoldDB" id="A0A9X8UJ45"/>